<organism evidence="2 3">
    <name type="scientific">Araneus ventricosus</name>
    <name type="common">Orbweaver spider</name>
    <name type="synonym">Epeira ventricosa</name>
    <dbReference type="NCBI Taxonomy" id="182803"/>
    <lineage>
        <taxon>Eukaryota</taxon>
        <taxon>Metazoa</taxon>
        <taxon>Ecdysozoa</taxon>
        <taxon>Arthropoda</taxon>
        <taxon>Chelicerata</taxon>
        <taxon>Arachnida</taxon>
        <taxon>Araneae</taxon>
        <taxon>Araneomorphae</taxon>
        <taxon>Entelegynae</taxon>
        <taxon>Araneoidea</taxon>
        <taxon>Araneidae</taxon>
        <taxon>Araneus</taxon>
    </lineage>
</organism>
<protein>
    <submittedName>
        <fullName evidence="2">Uncharacterized protein</fullName>
    </submittedName>
</protein>
<feature type="region of interest" description="Disordered" evidence="1">
    <location>
        <begin position="1"/>
        <end position="118"/>
    </location>
</feature>
<feature type="compositionally biased region" description="Pro residues" evidence="1">
    <location>
        <begin position="66"/>
        <end position="83"/>
    </location>
</feature>
<evidence type="ECO:0000313" key="2">
    <source>
        <dbReference type="EMBL" id="GBN76286.1"/>
    </source>
</evidence>
<keyword evidence="3" id="KW-1185">Reference proteome</keyword>
<sequence>MRSAGTDIPLSSPNLESSFPSIREVSSTLSPSPSDKELPPVFSATTGEVEPTPRPVEPTPCSVEPTPRPVEPTPRPVEPTPRPVEPKRSTAMIPEQRFESSTANSNTTESVPTAATLRRSSRVREALDRLMF</sequence>
<feature type="compositionally biased region" description="Polar residues" evidence="1">
    <location>
        <begin position="9"/>
        <end position="33"/>
    </location>
</feature>
<reference evidence="2 3" key="1">
    <citation type="journal article" date="2019" name="Sci. Rep.">
        <title>Orb-weaving spider Araneus ventricosus genome elucidates the spidroin gene catalogue.</title>
        <authorList>
            <person name="Kono N."/>
            <person name="Nakamura H."/>
            <person name="Ohtoshi R."/>
            <person name="Moran D.A.P."/>
            <person name="Shinohara A."/>
            <person name="Yoshida Y."/>
            <person name="Fujiwara M."/>
            <person name="Mori M."/>
            <person name="Tomita M."/>
            <person name="Arakawa K."/>
        </authorList>
    </citation>
    <scope>NUCLEOTIDE SEQUENCE [LARGE SCALE GENOMIC DNA]</scope>
</reference>
<accession>A0A4Y2RLL6</accession>
<gene>
    <name evidence="2" type="ORF">AVEN_254925_1</name>
</gene>
<dbReference type="AlphaFoldDB" id="A0A4Y2RLL6"/>
<proteinExistence type="predicted"/>
<dbReference type="EMBL" id="BGPR01017483">
    <property type="protein sequence ID" value="GBN76286.1"/>
    <property type="molecule type" value="Genomic_DNA"/>
</dbReference>
<evidence type="ECO:0000256" key="1">
    <source>
        <dbReference type="SAM" id="MobiDB-lite"/>
    </source>
</evidence>
<evidence type="ECO:0000313" key="3">
    <source>
        <dbReference type="Proteomes" id="UP000499080"/>
    </source>
</evidence>
<feature type="compositionally biased region" description="Low complexity" evidence="1">
    <location>
        <begin position="99"/>
        <end position="110"/>
    </location>
</feature>
<comment type="caution">
    <text evidence="2">The sequence shown here is derived from an EMBL/GenBank/DDBJ whole genome shotgun (WGS) entry which is preliminary data.</text>
</comment>
<name>A0A4Y2RLL6_ARAVE</name>
<dbReference type="Proteomes" id="UP000499080">
    <property type="component" value="Unassembled WGS sequence"/>
</dbReference>